<keyword evidence="4" id="KW-1185">Reference proteome</keyword>
<dbReference type="GO" id="GO:0000723">
    <property type="term" value="P:telomere maintenance"/>
    <property type="evidence" value="ECO:0007669"/>
    <property type="project" value="InterPro"/>
</dbReference>
<keyword evidence="1" id="KW-0067">ATP-binding</keyword>
<sequence>EQLIAYSIIRNTLLGRLAGQHHPQLLMLIIGEGGTGKSRLLEAIAQLFAAHGCESKLALTAMSGVAASIIKGSTLHSWA</sequence>
<dbReference type="HOGENOM" id="CLU_161528_0_0_1"/>
<reference evidence="4" key="2">
    <citation type="submission" date="2015-01" db="EMBL/GenBank/DDBJ databases">
        <title>Evolutionary Origins and Diversification of the Mycorrhizal Mutualists.</title>
        <authorList>
            <consortium name="DOE Joint Genome Institute"/>
            <consortium name="Mycorrhizal Genomics Consortium"/>
            <person name="Kohler A."/>
            <person name="Kuo A."/>
            <person name="Nagy L.G."/>
            <person name="Floudas D."/>
            <person name="Copeland A."/>
            <person name="Barry K.W."/>
            <person name="Cichocki N."/>
            <person name="Veneault-Fourrey C."/>
            <person name="LaButti K."/>
            <person name="Lindquist E.A."/>
            <person name="Lipzen A."/>
            <person name="Lundell T."/>
            <person name="Morin E."/>
            <person name="Murat C."/>
            <person name="Riley R."/>
            <person name="Ohm R."/>
            <person name="Sun H."/>
            <person name="Tunlid A."/>
            <person name="Henrissat B."/>
            <person name="Grigoriev I.V."/>
            <person name="Hibbett D.S."/>
            <person name="Martin F."/>
        </authorList>
    </citation>
    <scope>NUCLEOTIDE SEQUENCE [LARGE SCALE GENOMIC DNA]</scope>
    <source>
        <strain evidence="4">UH-Slu-Lm8-n1</strain>
    </source>
</reference>
<keyword evidence="1" id="KW-0547">Nucleotide-binding</keyword>
<dbReference type="EMBL" id="KN835405">
    <property type="protein sequence ID" value="KIK38225.1"/>
    <property type="molecule type" value="Genomic_DNA"/>
</dbReference>
<comment type="similarity">
    <text evidence="1">Belongs to the helicase family.</text>
</comment>
<accession>A0A0C9ZL49</accession>
<keyword evidence="1" id="KW-0378">Hydrolase</keyword>
<dbReference type="SUPFAM" id="SSF52540">
    <property type="entry name" value="P-loop containing nucleoside triphosphate hydrolases"/>
    <property type="match status" value="1"/>
</dbReference>
<keyword evidence="1" id="KW-0234">DNA repair</keyword>
<feature type="non-terminal residue" evidence="3">
    <location>
        <position position="79"/>
    </location>
</feature>
<name>A0A0C9ZL49_9AGAM</name>
<keyword evidence="1" id="KW-0233">DNA recombination</keyword>
<protein>
    <recommendedName>
        <fullName evidence="1">ATP-dependent DNA helicase</fullName>
        <ecNumber evidence="1">5.6.2.3</ecNumber>
    </recommendedName>
</protein>
<comment type="cofactor">
    <cofactor evidence="1">
        <name>Mg(2+)</name>
        <dbReference type="ChEBI" id="CHEBI:18420"/>
    </cofactor>
</comment>
<dbReference type="EC" id="5.6.2.3" evidence="1"/>
<dbReference type="Pfam" id="PF05970">
    <property type="entry name" value="PIF1"/>
    <property type="match status" value="1"/>
</dbReference>
<dbReference type="Proteomes" id="UP000054485">
    <property type="component" value="Unassembled WGS sequence"/>
</dbReference>
<dbReference type="GO" id="GO:0005524">
    <property type="term" value="F:ATP binding"/>
    <property type="evidence" value="ECO:0007669"/>
    <property type="project" value="UniProtKB-KW"/>
</dbReference>
<gene>
    <name evidence="3" type="ORF">CY34DRAFT_45123</name>
</gene>
<dbReference type="InterPro" id="IPR010285">
    <property type="entry name" value="DNA_helicase_pif1-like_DEAD"/>
</dbReference>
<dbReference type="STRING" id="930992.A0A0C9ZL49"/>
<feature type="non-terminal residue" evidence="3">
    <location>
        <position position="1"/>
    </location>
</feature>
<evidence type="ECO:0000313" key="4">
    <source>
        <dbReference type="Proteomes" id="UP000054485"/>
    </source>
</evidence>
<evidence type="ECO:0000256" key="1">
    <source>
        <dbReference type="RuleBase" id="RU363044"/>
    </source>
</evidence>
<evidence type="ECO:0000313" key="3">
    <source>
        <dbReference type="EMBL" id="KIK38225.1"/>
    </source>
</evidence>
<keyword evidence="1" id="KW-0227">DNA damage</keyword>
<comment type="catalytic activity">
    <reaction evidence="1">
        <text>ATP + H2O = ADP + phosphate + H(+)</text>
        <dbReference type="Rhea" id="RHEA:13065"/>
        <dbReference type="ChEBI" id="CHEBI:15377"/>
        <dbReference type="ChEBI" id="CHEBI:15378"/>
        <dbReference type="ChEBI" id="CHEBI:30616"/>
        <dbReference type="ChEBI" id="CHEBI:43474"/>
        <dbReference type="ChEBI" id="CHEBI:456216"/>
        <dbReference type="EC" id="5.6.2.3"/>
    </reaction>
</comment>
<dbReference type="GO" id="GO:0006310">
    <property type="term" value="P:DNA recombination"/>
    <property type="evidence" value="ECO:0007669"/>
    <property type="project" value="UniProtKB-KW"/>
</dbReference>
<evidence type="ECO:0000259" key="2">
    <source>
        <dbReference type="Pfam" id="PF05970"/>
    </source>
</evidence>
<proteinExistence type="inferred from homology"/>
<dbReference type="OrthoDB" id="432234at2759"/>
<dbReference type="Gene3D" id="3.40.50.300">
    <property type="entry name" value="P-loop containing nucleotide triphosphate hydrolases"/>
    <property type="match status" value="1"/>
</dbReference>
<dbReference type="AlphaFoldDB" id="A0A0C9ZL49"/>
<keyword evidence="1" id="KW-0347">Helicase</keyword>
<organism evidence="3 4">
    <name type="scientific">Suillus luteus UH-Slu-Lm8-n1</name>
    <dbReference type="NCBI Taxonomy" id="930992"/>
    <lineage>
        <taxon>Eukaryota</taxon>
        <taxon>Fungi</taxon>
        <taxon>Dikarya</taxon>
        <taxon>Basidiomycota</taxon>
        <taxon>Agaricomycotina</taxon>
        <taxon>Agaricomycetes</taxon>
        <taxon>Agaricomycetidae</taxon>
        <taxon>Boletales</taxon>
        <taxon>Suillineae</taxon>
        <taxon>Suillaceae</taxon>
        <taxon>Suillus</taxon>
    </lineage>
</organism>
<feature type="domain" description="DNA helicase Pif1-like DEAD-box helicase" evidence="2">
    <location>
        <begin position="26"/>
        <end position="78"/>
    </location>
</feature>
<reference evidence="3 4" key="1">
    <citation type="submission" date="2014-04" db="EMBL/GenBank/DDBJ databases">
        <authorList>
            <consortium name="DOE Joint Genome Institute"/>
            <person name="Kuo A."/>
            <person name="Ruytinx J."/>
            <person name="Rineau F."/>
            <person name="Colpaert J."/>
            <person name="Kohler A."/>
            <person name="Nagy L.G."/>
            <person name="Floudas D."/>
            <person name="Copeland A."/>
            <person name="Barry K.W."/>
            <person name="Cichocki N."/>
            <person name="Veneault-Fourrey C."/>
            <person name="LaButti K."/>
            <person name="Lindquist E.A."/>
            <person name="Lipzen A."/>
            <person name="Lundell T."/>
            <person name="Morin E."/>
            <person name="Murat C."/>
            <person name="Sun H."/>
            <person name="Tunlid A."/>
            <person name="Henrissat B."/>
            <person name="Grigoriev I.V."/>
            <person name="Hibbett D.S."/>
            <person name="Martin F."/>
            <person name="Nordberg H.P."/>
            <person name="Cantor M.N."/>
            <person name="Hua S.X."/>
        </authorList>
    </citation>
    <scope>NUCLEOTIDE SEQUENCE [LARGE SCALE GENOMIC DNA]</scope>
    <source>
        <strain evidence="3 4">UH-Slu-Lm8-n1</strain>
    </source>
</reference>
<dbReference type="GO" id="GO:0016887">
    <property type="term" value="F:ATP hydrolysis activity"/>
    <property type="evidence" value="ECO:0007669"/>
    <property type="project" value="RHEA"/>
</dbReference>
<dbReference type="InterPro" id="IPR027417">
    <property type="entry name" value="P-loop_NTPase"/>
</dbReference>
<dbReference type="GO" id="GO:0043139">
    <property type="term" value="F:5'-3' DNA helicase activity"/>
    <property type="evidence" value="ECO:0007669"/>
    <property type="project" value="UniProtKB-EC"/>
</dbReference>
<dbReference type="InParanoid" id="A0A0C9ZL49"/>
<dbReference type="GO" id="GO:0006281">
    <property type="term" value="P:DNA repair"/>
    <property type="evidence" value="ECO:0007669"/>
    <property type="project" value="UniProtKB-KW"/>
</dbReference>